<dbReference type="GeneID" id="14377671"/>
<proteinExistence type="predicted"/>
<dbReference type="Pfam" id="PF05954">
    <property type="entry name" value="Phage_GPD"/>
    <property type="match status" value="1"/>
</dbReference>
<evidence type="ECO:0000313" key="1">
    <source>
        <dbReference type="EMBL" id="AGB14783.1"/>
    </source>
</evidence>
<keyword evidence="2" id="KW-1185">Reference proteome</keyword>
<dbReference type="Gene3D" id="3.55.50.10">
    <property type="entry name" value="Baseplate protein-like domains"/>
    <property type="match status" value="1"/>
</dbReference>
<dbReference type="RefSeq" id="WP_015299484.1">
    <property type="nucleotide sequence ID" value="NC_019964.1"/>
</dbReference>
<dbReference type="SUPFAM" id="SSF69279">
    <property type="entry name" value="Phage tail proteins"/>
    <property type="match status" value="1"/>
</dbReference>
<dbReference type="OrthoDB" id="182537at2157"/>
<protein>
    <submittedName>
        <fullName evidence="1">Phage protein D</fullName>
    </submittedName>
</protein>
<accession>L0I7P2</accession>
<evidence type="ECO:0000313" key="2">
    <source>
        <dbReference type="Proteomes" id="UP000010846"/>
    </source>
</evidence>
<dbReference type="KEGG" id="hru:Halru_0131"/>
<gene>
    <name evidence="1" type="ordered locus">Halru_0131</name>
</gene>
<dbReference type="EMBL" id="CP003050">
    <property type="protein sequence ID" value="AGB14783.1"/>
    <property type="molecule type" value="Genomic_DNA"/>
</dbReference>
<name>L0I7P2_HALRX</name>
<dbReference type="HOGENOM" id="CLU_061954_1_1_2"/>
<organism evidence="1 2">
    <name type="scientific">Halovivax ruber (strain DSM 18193 / JCM 13892 / XH-70)</name>
    <dbReference type="NCBI Taxonomy" id="797302"/>
    <lineage>
        <taxon>Archaea</taxon>
        <taxon>Methanobacteriati</taxon>
        <taxon>Methanobacteriota</taxon>
        <taxon>Stenosarchaea group</taxon>
        <taxon>Halobacteria</taxon>
        <taxon>Halobacteriales</taxon>
        <taxon>Natrialbaceae</taxon>
        <taxon>Halovivax</taxon>
    </lineage>
</organism>
<dbReference type="eggNOG" id="arCOG10308">
    <property type="taxonomic scope" value="Archaea"/>
</dbReference>
<dbReference type="AlphaFoldDB" id="L0I7P2"/>
<dbReference type="Proteomes" id="UP000010846">
    <property type="component" value="Chromosome"/>
</dbReference>
<dbReference type="STRING" id="797302.Halru_0131"/>
<reference evidence="1" key="1">
    <citation type="submission" date="2011-09" db="EMBL/GenBank/DDBJ databases">
        <title>Complete sequence of Halovivax ruber XH-70.</title>
        <authorList>
            <consortium name="US DOE Joint Genome Institute"/>
            <person name="Lucas S."/>
            <person name="Han J."/>
            <person name="Lapidus A."/>
            <person name="Cheng J.-F."/>
            <person name="Goodwin L."/>
            <person name="Pitluck S."/>
            <person name="Peters L."/>
            <person name="Mikhailova N."/>
            <person name="Davenport K."/>
            <person name="Detter J.C."/>
            <person name="Han C."/>
            <person name="Tapia R."/>
            <person name="Land M."/>
            <person name="Hauser L."/>
            <person name="Kyrpides N."/>
            <person name="Ivanova N."/>
            <person name="Pagani I."/>
            <person name="Sproer C."/>
            <person name="Anderson I."/>
            <person name="Woyke T."/>
        </authorList>
    </citation>
    <scope>NUCLEOTIDE SEQUENCE</scope>
    <source>
        <strain evidence="1">XH-70</strain>
    </source>
</reference>
<sequence length="340" mass="37705">MSTIDNHPRYSPRFTVDVGGQTFQEPGGRIVDLVVETSFEGADRFSFTLNYPFDEELDEFAGLNWDAFAIGTDVDISMGYGADGQLTPLLSGKIQSVSGEFTLDRGPSVQLSGYGLLWEPMQGTRSDSWSETTVGEAVEDVLSSYAFSSIDVQRADIKREKLIQDGKTDYRFIQDLAATYGFEFYATRETVRFVPRSSAVDDDPVVELWYGEALHDFFGECTQQKQDYRVEVRSWDVGKREEITATAGSASAAHKEVFRVPAMSRDEAKRIATTKHNQYADGIVTGHGEADGIPEIRAGETIELAELGSRFSGRYHVTKATHRMGASGYRTSFEVVEVPA</sequence>